<dbReference type="Gene3D" id="2.60.40.10">
    <property type="entry name" value="Immunoglobulins"/>
    <property type="match status" value="1"/>
</dbReference>
<dbReference type="Pfam" id="PF09603">
    <property type="entry name" value="Fib_succ_major"/>
    <property type="match status" value="1"/>
</dbReference>
<dbReference type="NCBIfam" id="TIGR02145">
    <property type="entry name" value="Fib_succ_major"/>
    <property type="match status" value="1"/>
</dbReference>
<dbReference type="PROSITE" id="PS50853">
    <property type="entry name" value="FN3"/>
    <property type="match status" value="1"/>
</dbReference>
<protein>
    <submittedName>
        <fullName evidence="2">Major paralogous domain-containing protein</fullName>
    </submittedName>
</protein>
<dbReference type="EMBL" id="FNEZ01000001">
    <property type="protein sequence ID" value="SDJ14589.1"/>
    <property type="molecule type" value="Genomic_DNA"/>
</dbReference>
<dbReference type="SUPFAM" id="SSF49265">
    <property type="entry name" value="Fibronectin type III"/>
    <property type="match status" value="1"/>
</dbReference>
<name>A0A1G8RCD9_9FLAO</name>
<dbReference type="InterPro" id="IPR011871">
    <property type="entry name" value="Fib_succ_major"/>
</dbReference>
<dbReference type="InterPro" id="IPR003961">
    <property type="entry name" value="FN3_dom"/>
</dbReference>
<dbReference type="InterPro" id="IPR013783">
    <property type="entry name" value="Ig-like_fold"/>
</dbReference>
<proteinExistence type="predicted"/>
<feature type="domain" description="Fibronectin type-III" evidence="1">
    <location>
        <begin position="21"/>
        <end position="121"/>
    </location>
</feature>
<sequence>MLMVSCASEENLPTATVKLAVVVTSNVFDVKSDGAVVNANVSEESTAPVTNRGVCWSTATEPTVGSNAKSDGENGGGSFSETITGLVPNTNYYVRAFAENKAGVSYGNQIAFKTHLVTPPVTDIDGNVYETIQIGSQLWMKENLKTTRYCNGDEIPNVTGNNWFSLTSGAWRYYDNRSENNAVYGKLYNWYAATDARNVCPCDWHLPTREEWLALINHVGYNGGKLKSVTGWNGPNTGATNETGFTGLPGGFRGSSNLLFYFGTEGGWWKNHVNDEAFVLTSFSDGLGNVVLGKTTGASIRCIKN</sequence>
<dbReference type="InterPro" id="IPR036116">
    <property type="entry name" value="FN3_sf"/>
</dbReference>
<evidence type="ECO:0000313" key="3">
    <source>
        <dbReference type="Proteomes" id="UP000199580"/>
    </source>
</evidence>
<evidence type="ECO:0000313" key="2">
    <source>
        <dbReference type="EMBL" id="SDJ14589.1"/>
    </source>
</evidence>
<keyword evidence="3" id="KW-1185">Reference proteome</keyword>
<dbReference type="STRING" id="1128970.SAMN04487935_0057"/>
<reference evidence="2 3" key="1">
    <citation type="submission" date="2016-10" db="EMBL/GenBank/DDBJ databases">
        <authorList>
            <person name="de Groot N.N."/>
        </authorList>
    </citation>
    <scope>NUCLEOTIDE SEQUENCE [LARGE SCALE GENOMIC DNA]</scope>
    <source>
        <strain evidence="2 3">CGMCC 1.10076</strain>
    </source>
</reference>
<organism evidence="2 3">
    <name type="scientific">Flavobacterium noncentrifugens</name>
    <dbReference type="NCBI Taxonomy" id="1128970"/>
    <lineage>
        <taxon>Bacteria</taxon>
        <taxon>Pseudomonadati</taxon>
        <taxon>Bacteroidota</taxon>
        <taxon>Flavobacteriia</taxon>
        <taxon>Flavobacteriales</taxon>
        <taxon>Flavobacteriaceae</taxon>
        <taxon>Flavobacterium</taxon>
    </lineage>
</organism>
<gene>
    <name evidence="2" type="ORF">SAMN04487935_0057</name>
</gene>
<accession>A0A1G8RCD9</accession>
<evidence type="ECO:0000259" key="1">
    <source>
        <dbReference type="PROSITE" id="PS50853"/>
    </source>
</evidence>
<dbReference type="Proteomes" id="UP000199580">
    <property type="component" value="Unassembled WGS sequence"/>
</dbReference>
<dbReference type="AlphaFoldDB" id="A0A1G8RCD9"/>
<dbReference type="CDD" id="cd00063">
    <property type="entry name" value="FN3"/>
    <property type="match status" value="1"/>
</dbReference>